<evidence type="ECO:0000256" key="3">
    <source>
        <dbReference type="ARBA" id="ARBA00022676"/>
    </source>
</evidence>
<keyword evidence="4 5" id="KW-0808">Transferase</keyword>
<dbReference type="GO" id="GO:0009116">
    <property type="term" value="P:nucleoside metabolic process"/>
    <property type="evidence" value="ECO:0007669"/>
    <property type="project" value="InterPro"/>
</dbReference>
<dbReference type="OrthoDB" id="1523230at2"/>
<comment type="similarity">
    <text evidence="2 5">Belongs to the PNP/MTAP phosphorylase family.</text>
</comment>
<dbReference type="GO" id="GO:0005737">
    <property type="term" value="C:cytoplasm"/>
    <property type="evidence" value="ECO:0007669"/>
    <property type="project" value="TreeGrafter"/>
</dbReference>
<dbReference type="AlphaFoldDB" id="A0A1J5MY84"/>
<feature type="domain" description="Nucleoside phosphorylase" evidence="6">
    <location>
        <begin position="25"/>
        <end position="272"/>
    </location>
</feature>
<dbReference type="EMBL" id="LKAQ01000004">
    <property type="protein sequence ID" value="OIQ51446.1"/>
    <property type="molecule type" value="Genomic_DNA"/>
</dbReference>
<comment type="function">
    <text evidence="5">The purine nucleoside phosphorylases catalyze the phosphorolytic breakdown of the N-glycosidic bond in the beta-(deoxy)ribonucleoside molecules, with the formation of the corresponding free purine bases and pentose-1-phosphate.</text>
</comment>
<evidence type="ECO:0000259" key="6">
    <source>
        <dbReference type="Pfam" id="PF01048"/>
    </source>
</evidence>
<evidence type="ECO:0000256" key="1">
    <source>
        <dbReference type="ARBA" id="ARBA00005058"/>
    </source>
</evidence>
<dbReference type="InterPro" id="IPR000845">
    <property type="entry name" value="Nucleoside_phosphorylase_d"/>
</dbReference>
<sequence length="279" mass="30404">MEYHRKIRHSAAYIHEKLDKIQAGTVAFITGTGLGPLTAAIENPVVIPYADIDQFPVSSVKSHAGRLISGTIEGVPVLALDGRFHLYEGFTPQEATHNIRVLGELGIKTLVLTNAVGALNPSFEVGCPMLIEDHINLTGLTPLRGENIDAWGDRFPDMCTVYDPALRKLAIQKALELGIRLERGVFMQIQGPNMETPAETRMYRAMGADAIGMSTCMEAIAAHHMGIRILGLSCLTNKNLPDCMQEASLDQVIAQAEKSSTSMVKLLRAILKEMPETAE</sequence>
<comment type="pathway">
    <text evidence="1 5">Purine metabolism; purine nucleoside salvage.</text>
</comment>
<dbReference type="NCBIfam" id="NF006054">
    <property type="entry name" value="PRK08202.1"/>
    <property type="match status" value="1"/>
</dbReference>
<keyword evidence="3 5" id="KW-0328">Glycosyltransferase</keyword>
<dbReference type="UniPathway" id="UPA00606"/>
<dbReference type="PANTHER" id="PTHR11904">
    <property type="entry name" value="METHYLTHIOADENOSINE/PURINE NUCLEOSIDE PHOSPHORYLASE"/>
    <property type="match status" value="1"/>
</dbReference>
<evidence type="ECO:0000313" key="7">
    <source>
        <dbReference type="EMBL" id="OIQ51446.1"/>
    </source>
</evidence>
<evidence type="ECO:0000256" key="4">
    <source>
        <dbReference type="ARBA" id="ARBA00022679"/>
    </source>
</evidence>
<dbReference type="InterPro" id="IPR035994">
    <property type="entry name" value="Nucleoside_phosphorylase_sf"/>
</dbReference>
<organism evidence="7 8">
    <name type="scientific">Pseudodesulfovibrio hydrargyri</name>
    <dbReference type="NCBI Taxonomy" id="2125990"/>
    <lineage>
        <taxon>Bacteria</taxon>
        <taxon>Pseudomonadati</taxon>
        <taxon>Thermodesulfobacteriota</taxon>
        <taxon>Desulfovibrionia</taxon>
        <taxon>Desulfovibrionales</taxon>
        <taxon>Desulfovibrionaceae</taxon>
    </lineage>
</organism>
<evidence type="ECO:0000313" key="8">
    <source>
        <dbReference type="Proteomes" id="UP000181901"/>
    </source>
</evidence>
<dbReference type="SUPFAM" id="SSF53167">
    <property type="entry name" value="Purine and uridine phosphorylases"/>
    <property type="match status" value="1"/>
</dbReference>
<protein>
    <recommendedName>
        <fullName evidence="5">Purine nucleoside phosphorylase</fullName>
        <ecNumber evidence="5">2.4.2.1</ecNumber>
    </recommendedName>
    <alternativeName>
        <fullName evidence="5">Inosine-guanosine phosphorylase</fullName>
    </alternativeName>
</protein>
<evidence type="ECO:0000256" key="5">
    <source>
        <dbReference type="PIRNR" id="PIRNR000477"/>
    </source>
</evidence>
<accession>A0A1J5MY84</accession>
<dbReference type="GO" id="GO:0004731">
    <property type="term" value="F:purine-nucleoside phosphorylase activity"/>
    <property type="evidence" value="ECO:0007669"/>
    <property type="project" value="UniProtKB-EC"/>
</dbReference>
<dbReference type="InterPro" id="IPR011268">
    <property type="entry name" value="Purine_phosphorylase"/>
</dbReference>
<dbReference type="Gene3D" id="3.40.50.1580">
    <property type="entry name" value="Nucleoside phosphorylase domain"/>
    <property type="match status" value="1"/>
</dbReference>
<comment type="caution">
    <text evidence="7">The sequence shown here is derived from an EMBL/GenBank/DDBJ whole genome shotgun (WGS) entry which is preliminary data.</text>
</comment>
<keyword evidence="8" id="KW-1185">Reference proteome</keyword>
<dbReference type="CDD" id="cd09009">
    <property type="entry name" value="PNP-EcPNPII_like"/>
    <property type="match status" value="1"/>
</dbReference>
<dbReference type="RefSeq" id="WP_071546926.1">
    <property type="nucleotide sequence ID" value="NZ_LKAQ01000004.1"/>
</dbReference>
<dbReference type="Pfam" id="PF01048">
    <property type="entry name" value="PNP_UDP_1"/>
    <property type="match status" value="1"/>
</dbReference>
<gene>
    <name evidence="7" type="primary">punA</name>
    <name evidence="7" type="ORF">BerOc1_03399</name>
</gene>
<dbReference type="NCBIfam" id="TIGR01697">
    <property type="entry name" value="PNPH-PUNA-XAPA"/>
    <property type="match status" value="1"/>
</dbReference>
<evidence type="ECO:0000256" key="2">
    <source>
        <dbReference type="ARBA" id="ARBA00006751"/>
    </source>
</evidence>
<dbReference type="Proteomes" id="UP000181901">
    <property type="component" value="Unassembled WGS sequence"/>
</dbReference>
<dbReference type="PANTHER" id="PTHR11904:SF9">
    <property type="entry name" value="PURINE NUCLEOSIDE PHOSPHORYLASE-RELATED"/>
    <property type="match status" value="1"/>
</dbReference>
<reference evidence="7 8" key="1">
    <citation type="submission" date="2015-09" db="EMBL/GenBank/DDBJ databases">
        <title>Genome of Desulfovibrio dechloracetivorans BerOc1, a mercury methylating strain isolated from highly hydrocarbons and metals contaminated coastal sediments.</title>
        <authorList>
            <person name="Goni Urriza M."/>
            <person name="Gassie C."/>
            <person name="Bouchez O."/>
            <person name="Klopp C."/>
            <person name="Ranchou-Peyruse A."/>
            <person name="Remy G."/>
        </authorList>
    </citation>
    <scope>NUCLEOTIDE SEQUENCE [LARGE SCALE GENOMIC DNA]</scope>
    <source>
        <strain evidence="7 8">BerOc1</strain>
    </source>
</reference>
<proteinExistence type="inferred from homology"/>
<name>A0A1J5MY84_9BACT</name>
<dbReference type="PIRSF" id="PIRSF000477">
    <property type="entry name" value="PurNPase"/>
    <property type="match status" value="1"/>
</dbReference>
<dbReference type="EC" id="2.4.2.1" evidence="5"/>